<reference evidence="1" key="1">
    <citation type="submission" date="2023-04" db="EMBL/GenBank/DDBJ databases">
        <title>Draft Genome sequencing of Naganishia species isolated from polar environments using Oxford Nanopore Technology.</title>
        <authorList>
            <person name="Leo P."/>
            <person name="Venkateswaran K."/>
        </authorList>
    </citation>
    <scope>NUCLEOTIDE SEQUENCE</scope>
    <source>
        <strain evidence="1">MNA-CCFEE 5261</strain>
    </source>
</reference>
<dbReference type="EMBL" id="JASBWR010000066">
    <property type="protein sequence ID" value="KAJ9100108.1"/>
    <property type="molecule type" value="Genomic_DNA"/>
</dbReference>
<protein>
    <submittedName>
        <fullName evidence="1">Uncharacterized protein</fullName>
    </submittedName>
</protein>
<keyword evidence="2" id="KW-1185">Reference proteome</keyword>
<evidence type="ECO:0000313" key="1">
    <source>
        <dbReference type="EMBL" id="KAJ9100108.1"/>
    </source>
</evidence>
<evidence type="ECO:0000313" key="2">
    <source>
        <dbReference type="Proteomes" id="UP001241377"/>
    </source>
</evidence>
<dbReference type="Proteomes" id="UP001241377">
    <property type="component" value="Unassembled WGS sequence"/>
</dbReference>
<accession>A0ACC2VLR7</accession>
<comment type="caution">
    <text evidence="1">The sequence shown here is derived from an EMBL/GenBank/DDBJ whole genome shotgun (WGS) entry which is preliminary data.</text>
</comment>
<sequence>MTCSAINHPFRAQSRVLALRAVASKPKHIPISSRSREAFRNGTSTSTDPSGDASGTLDVFHVYVKSPDLQIERPYTPINDVEKDGYIRLLVKRVKGGEVGEGDDVEIRGPIKTVSVPVHSLDHLTMSTGVNLGGFLFPLGQISTGTGVAPFLQLLCKVANRSKTATQTESPDSPQSVRPKLSLIQYLPRNGHAVPPTGNPSQTATESLPAEEFSELDSSSDAGPDIIRHPDVLSPLLRKQLTDAGALRLMRVRPGGTIDSPVLMDSLETTKKTEPAVENSVKSGEAQVSNGIGSWFSWLSSSNSDPQTDKAIPHSTVQEVKLRDGRLGDERAGVMICLPVK</sequence>
<gene>
    <name evidence="1" type="ORF">QFC19_005788</name>
</gene>
<name>A0ACC2VLR7_9TREE</name>
<organism evidence="1 2">
    <name type="scientific">Naganishia cerealis</name>
    <dbReference type="NCBI Taxonomy" id="610337"/>
    <lineage>
        <taxon>Eukaryota</taxon>
        <taxon>Fungi</taxon>
        <taxon>Dikarya</taxon>
        <taxon>Basidiomycota</taxon>
        <taxon>Agaricomycotina</taxon>
        <taxon>Tremellomycetes</taxon>
        <taxon>Filobasidiales</taxon>
        <taxon>Filobasidiaceae</taxon>
        <taxon>Naganishia</taxon>
    </lineage>
</organism>
<proteinExistence type="predicted"/>